<sequence length="778" mass="86772">MLVHRSRRILLVTLGLVSLLLLWGAGSASALYLPIPLEEKVDNSRAIVLGEVWDTESFFEGEKTISTRVTFEVEEYLEGEGPQILEFQVAGGEIGERAYRETDSPVFEEGNQALIFFQDTSPWKIFAGREGVHFLSLEEKEEDPLYRFFRGDLAVEEAEEALEETKPLPERGSQAFLNQSLENSLAQASPGEPQITGVSPTTISAGTDQVLTIYGENFGSTREGDYPIIGFRFYEDHYMYDPTWIRDWSDTRIEVEVNVLGINDYYYAPGSWGPPRGTLGFMEEEGDLVDSHYLEVSYGFIGHQWPLRMVPFYIDRGDKPGEYMTPLLRAANTWSMGGGDLYFHFQGETTAGAREDGKNVIAFTDLNNDYLVGRARLYYVGDNIVEADIELNQGADYNLGGSCPSHQVDLESVALHEIGHWLDLTDLYGTNDREKVMYGYTEKGRVLRDLSWAEREAVSELYPPRDKVPGDMVNRLAGQDRYQTALEVSQEIYPLERTADALVLAQGENFPDALAGVPLAHILNAPLLLVPPGDISPASPLYQEIDRVLERGKDIYLLGGEEAISLQVEESLNQYYSVKRLSGQDRFETAVEIARRVEEQPVEVFLVQGLDFPDALSVSSAASLLRAPVLLALPGSLPQATRDYLEEHQEHIRRIHVVGGEEALSPALARQLDQYGEVSRVAGRDRYETAALVAQRFFPGSLYLTAASGEDFPDALAGGVLGAVYDAPMLLVKRENLPSATSQYVESRRGELDRVFLLGGEASVRRQVEEEMERTLAP</sequence>
<gene>
    <name evidence="6" type="ORF">D5R97_08040</name>
</gene>
<dbReference type="Gene3D" id="2.60.40.10">
    <property type="entry name" value="Immunoglobulins"/>
    <property type="match status" value="1"/>
</dbReference>
<evidence type="ECO:0000256" key="1">
    <source>
        <dbReference type="ARBA" id="ARBA00022670"/>
    </source>
</evidence>
<dbReference type="Proteomes" id="UP000285138">
    <property type="component" value="Unassembled WGS sequence"/>
</dbReference>
<dbReference type="Gene3D" id="3.40.390.10">
    <property type="entry name" value="Collagenase (Catalytic Domain)"/>
    <property type="match status" value="1"/>
</dbReference>
<evidence type="ECO:0000313" key="7">
    <source>
        <dbReference type="Proteomes" id="UP000285138"/>
    </source>
</evidence>
<dbReference type="InterPro" id="IPR007253">
    <property type="entry name" value="Cell_wall-bd_2"/>
</dbReference>
<feature type="domain" description="Peptidase M10 metallopeptidase" evidence="5">
    <location>
        <begin position="385"/>
        <end position="462"/>
    </location>
</feature>
<dbReference type="InterPro" id="IPR024079">
    <property type="entry name" value="MetalloPept_cat_dom_sf"/>
</dbReference>
<keyword evidence="3" id="KW-0378">Hydrolase</keyword>
<dbReference type="PANTHER" id="PTHR30032:SF8">
    <property type="entry name" value="GERMINATION-SPECIFIC N-ACETYLMURAMOYL-L-ALANINE AMIDASE"/>
    <property type="match status" value="1"/>
</dbReference>
<organism evidence="6 7">
    <name type="scientific">Candidatus Syntrophonatronum acetioxidans</name>
    <dbReference type="NCBI Taxonomy" id="1795816"/>
    <lineage>
        <taxon>Bacteria</taxon>
        <taxon>Bacillati</taxon>
        <taxon>Bacillota</taxon>
        <taxon>Clostridia</taxon>
        <taxon>Eubacteriales</taxon>
        <taxon>Syntrophomonadaceae</taxon>
        <taxon>Candidatus Syntrophonatronum</taxon>
    </lineage>
</organism>
<evidence type="ECO:0000256" key="4">
    <source>
        <dbReference type="ARBA" id="ARBA00022833"/>
    </source>
</evidence>
<evidence type="ECO:0000259" key="5">
    <source>
        <dbReference type="Pfam" id="PF00413"/>
    </source>
</evidence>
<keyword evidence="1" id="KW-0645">Protease</keyword>
<dbReference type="PANTHER" id="PTHR30032">
    <property type="entry name" value="N-ACETYLMURAMOYL-L-ALANINE AMIDASE-RELATED"/>
    <property type="match status" value="1"/>
</dbReference>
<dbReference type="InterPro" id="IPR001818">
    <property type="entry name" value="Pept_M10_metallopeptidase"/>
</dbReference>
<evidence type="ECO:0000313" key="6">
    <source>
        <dbReference type="EMBL" id="RQD74339.1"/>
    </source>
</evidence>
<reference evidence="6 7" key="1">
    <citation type="submission" date="2018-08" db="EMBL/GenBank/DDBJ databases">
        <title>The metabolism and importance of syntrophic acetate oxidation coupled to methane or sulfide production in haloalkaline environments.</title>
        <authorList>
            <person name="Timmers P.H.A."/>
            <person name="Vavourakis C.D."/>
            <person name="Sorokin D.Y."/>
            <person name="Sinninghe Damste J.S."/>
            <person name="Muyzer G."/>
            <person name="Stams A.J.M."/>
            <person name="Plugge C.M."/>
        </authorList>
    </citation>
    <scope>NUCLEOTIDE SEQUENCE [LARGE SCALE GENOMIC DNA]</scope>
    <source>
        <strain evidence="6">MSAO_Bac1</strain>
    </source>
</reference>
<protein>
    <recommendedName>
        <fullName evidence="5">Peptidase M10 metallopeptidase domain-containing protein</fullName>
    </recommendedName>
</protein>
<dbReference type="Gene3D" id="3.40.50.12090">
    <property type="match status" value="2"/>
</dbReference>
<evidence type="ECO:0000256" key="3">
    <source>
        <dbReference type="ARBA" id="ARBA00022801"/>
    </source>
</evidence>
<dbReference type="GO" id="GO:0031012">
    <property type="term" value="C:extracellular matrix"/>
    <property type="evidence" value="ECO:0007669"/>
    <property type="project" value="InterPro"/>
</dbReference>
<comment type="caution">
    <text evidence="6">The sequence shown here is derived from an EMBL/GenBank/DDBJ whole genome shotgun (WGS) entry which is preliminary data.</text>
</comment>
<dbReference type="InterPro" id="IPR051922">
    <property type="entry name" value="Bact_Sporulation_Assoc"/>
</dbReference>
<dbReference type="SUPFAM" id="SSF55486">
    <property type="entry name" value="Metalloproteases ('zincins'), catalytic domain"/>
    <property type="match status" value="1"/>
</dbReference>
<dbReference type="InterPro" id="IPR013783">
    <property type="entry name" value="Ig-like_fold"/>
</dbReference>
<dbReference type="Pfam" id="PF00413">
    <property type="entry name" value="Peptidase_M10"/>
    <property type="match status" value="1"/>
</dbReference>
<dbReference type="InterPro" id="IPR014756">
    <property type="entry name" value="Ig_E-set"/>
</dbReference>
<keyword evidence="2" id="KW-0479">Metal-binding</keyword>
<keyword evidence="4" id="KW-0862">Zinc</keyword>
<proteinExistence type="predicted"/>
<name>A0A424YBS9_9FIRM</name>
<dbReference type="AlphaFoldDB" id="A0A424YBS9"/>
<dbReference type="Pfam" id="PF04122">
    <property type="entry name" value="CW_binding_2"/>
    <property type="match status" value="3"/>
</dbReference>
<dbReference type="GO" id="GO:0004222">
    <property type="term" value="F:metalloendopeptidase activity"/>
    <property type="evidence" value="ECO:0007669"/>
    <property type="project" value="InterPro"/>
</dbReference>
<dbReference type="SUPFAM" id="SSF81296">
    <property type="entry name" value="E set domains"/>
    <property type="match status" value="1"/>
</dbReference>
<accession>A0A424YBS9</accession>
<dbReference type="CDD" id="cd00603">
    <property type="entry name" value="IPT_PCSR"/>
    <property type="match status" value="1"/>
</dbReference>
<evidence type="ECO:0000256" key="2">
    <source>
        <dbReference type="ARBA" id="ARBA00022723"/>
    </source>
</evidence>
<dbReference type="EMBL" id="QZAA01000210">
    <property type="protein sequence ID" value="RQD74339.1"/>
    <property type="molecule type" value="Genomic_DNA"/>
</dbReference>
<dbReference type="GO" id="GO:0008270">
    <property type="term" value="F:zinc ion binding"/>
    <property type="evidence" value="ECO:0007669"/>
    <property type="project" value="InterPro"/>
</dbReference>
<dbReference type="GO" id="GO:0006508">
    <property type="term" value="P:proteolysis"/>
    <property type="evidence" value="ECO:0007669"/>
    <property type="project" value="UniProtKB-KW"/>
</dbReference>